<feature type="transmembrane region" description="Helical" evidence="1">
    <location>
        <begin position="52"/>
        <end position="71"/>
    </location>
</feature>
<proteinExistence type="predicted"/>
<evidence type="ECO:0000313" key="2">
    <source>
        <dbReference type="EMBL" id="MFB9446918.1"/>
    </source>
</evidence>
<sequence>MPTSVFEKLLPWSGALAGAVWAVQFAAAKTADDPEDPQAVAVVAGAVARNYAAGFALLAGSFLLVLFAAAARRTLRAGEAGESTYSSIAHGGLLVAAAGFGTLGIL</sequence>
<protein>
    <recommendedName>
        <fullName evidence="4">Integral membrane protein</fullName>
    </recommendedName>
</protein>
<keyword evidence="1" id="KW-1133">Transmembrane helix</keyword>
<keyword evidence="3" id="KW-1185">Reference proteome</keyword>
<evidence type="ECO:0000313" key="3">
    <source>
        <dbReference type="Proteomes" id="UP001589608"/>
    </source>
</evidence>
<evidence type="ECO:0000256" key="1">
    <source>
        <dbReference type="SAM" id="Phobius"/>
    </source>
</evidence>
<dbReference type="Proteomes" id="UP001589608">
    <property type="component" value="Unassembled WGS sequence"/>
</dbReference>
<feature type="transmembrane region" description="Helical" evidence="1">
    <location>
        <begin position="83"/>
        <end position="105"/>
    </location>
</feature>
<organism evidence="2 3">
    <name type="scientific">Dactylosporangium vinaceum</name>
    <dbReference type="NCBI Taxonomy" id="53362"/>
    <lineage>
        <taxon>Bacteria</taxon>
        <taxon>Bacillati</taxon>
        <taxon>Actinomycetota</taxon>
        <taxon>Actinomycetes</taxon>
        <taxon>Micromonosporales</taxon>
        <taxon>Micromonosporaceae</taxon>
        <taxon>Dactylosporangium</taxon>
    </lineage>
</organism>
<keyword evidence="1" id="KW-0812">Transmembrane</keyword>
<reference evidence="2 3" key="1">
    <citation type="submission" date="2024-09" db="EMBL/GenBank/DDBJ databases">
        <authorList>
            <person name="Sun Q."/>
            <person name="Mori K."/>
        </authorList>
    </citation>
    <scope>NUCLEOTIDE SEQUENCE [LARGE SCALE GENOMIC DNA]</scope>
    <source>
        <strain evidence="2 3">JCM 3307</strain>
    </source>
</reference>
<evidence type="ECO:0008006" key="4">
    <source>
        <dbReference type="Google" id="ProtNLM"/>
    </source>
</evidence>
<keyword evidence="1" id="KW-0472">Membrane</keyword>
<dbReference type="EMBL" id="JBHMCA010000051">
    <property type="protein sequence ID" value="MFB9446918.1"/>
    <property type="molecule type" value="Genomic_DNA"/>
</dbReference>
<comment type="caution">
    <text evidence="2">The sequence shown here is derived from an EMBL/GenBank/DDBJ whole genome shotgun (WGS) entry which is preliminary data.</text>
</comment>
<dbReference type="RefSeq" id="WP_223104995.1">
    <property type="nucleotide sequence ID" value="NZ_CP061913.1"/>
</dbReference>
<name>A0ABV5MDK2_9ACTN</name>
<accession>A0ABV5MDK2</accession>
<gene>
    <name evidence="2" type="ORF">ACFFTR_27830</name>
</gene>